<keyword evidence="10" id="KW-1185">Reference proteome</keyword>
<accession>A0A316E1Q6</accession>
<keyword evidence="5 6" id="KW-0472">Membrane</keyword>
<protein>
    <submittedName>
        <fullName evidence="7">CidA/LrgA family protein</fullName>
    </submittedName>
    <submittedName>
        <fullName evidence="8">Holin-like protein</fullName>
    </submittedName>
</protein>
<feature type="transmembrane region" description="Helical" evidence="6">
    <location>
        <begin position="25"/>
        <end position="45"/>
    </location>
</feature>
<comment type="caution">
    <text evidence="8">The sequence shown here is derived from an EMBL/GenBank/DDBJ whole genome shotgun (WGS) entry which is preliminary data.</text>
</comment>
<dbReference type="PANTHER" id="PTHR33931:SF5">
    <property type="entry name" value="UPF0299 MEMBRANE PROTEIN YOHJ"/>
    <property type="match status" value="1"/>
</dbReference>
<dbReference type="Pfam" id="PF03788">
    <property type="entry name" value="LrgA"/>
    <property type="match status" value="1"/>
</dbReference>
<evidence type="ECO:0000313" key="7">
    <source>
        <dbReference type="EMBL" id="MBD1261371.1"/>
    </source>
</evidence>
<evidence type="ECO:0000313" key="10">
    <source>
        <dbReference type="Proteomes" id="UP000651837"/>
    </source>
</evidence>
<evidence type="ECO:0000256" key="5">
    <source>
        <dbReference type="ARBA" id="ARBA00023136"/>
    </source>
</evidence>
<dbReference type="PANTHER" id="PTHR33931">
    <property type="entry name" value="HOLIN-LIKE PROTEIN CIDA-RELATED"/>
    <property type="match status" value="1"/>
</dbReference>
<reference evidence="7 10" key="2">
    <citation type="submission" date="2020-07" db="EMBL/GenBank/DDBJ databases">
        <title>The draft genome sequence of Maribacter polysiphoniae KCTC 22021.</title>
        <authorList>
            <person name="Mu L."/>
        </authorList>
    </citation>
    <scope>NUCLEOTIDE SEQUENCE [LARGE SCALE GENOMIC DNA]</scope>
    <source>
        <strain evidence="7 10">KCTC 22021</strain>
    </source>
</reference>
<organism evidence="8 9">
    <name type="scientific">Maribacter polysiphoniae</name>
    <dbReference type="NCBI Taxonomy" id="429344"/>
    <lineage>
        <taxon>Bacteria</taxon>
        <taxon>Pseudomonadati</taxon>
        <taxon>Bacteroidota</taxon>
        <taxon>Flavobacteriia</taxon>
        <taxon>Flavobacteriales</taxon>
        <taxon>Flavobacteriaceae</taxon>
        <taxon>Maribacter</taxon>
    </lineage>
</organism>
<dbReference type="InterPro" id="IPR005538">
    <property type="entry name" value="LrgA/CidA"/>
</dbReference>
<dbReference type="EMBL" id="QGGQ01000006">
    <property type="protein sequence ID" value="PWK22703.1"/>
    <property type="molecule type" value="Genomic_DNA"/>
</dbReference>
<evidence type="ECO:0000313" key="8">
    <source>
        <dbReference type="EMBL" id="PWK22703.1"/>
    </source>
</evidence>
<evidence type="ECO:0000313" key="9">
    <source>
        <dbReference type="Proteomes" id="UP000245667"/>
    </source>
</evidence>
<dbReference type="Proteomes" id="UP000245667">
    <property type="component" value="Unassembled WGS sequence"/>
</dbReference>
<dbReference type="Proteomes" id="UP000651837">
    <property type="component" value="Unassembled WGS sequence"/>
</dbReference>
<evidence type="ECO:0000256" key="2">
    <source>
        <dbReference type="ARBA" id="ARBA00022475"/>
    </source>
</evidence>
<evidence type="ECO:0000256" key="6">
    <source>
        <dbReference type="SAM" id="Phobius"/>
    </source>
</evidence>
<dbReference type="EMBL" id="JACWLN010000005">
    <property type="protein sequence ID" value="MBD1261371.1"/>
    <property type="molecule type" value="Genomic_DNA"/>
</dbReference>
<dbReference type="RefSeq" id="WP_109651352.1">
    <property type="nucleotide sequence ID" value="NZ_CAJQNU010000014.1"/>
</dbReference>
<feature type="transmembrane region" description="Helical" evidence="6">
    <location>
        <begin position="84"/>
        <end position="105"/>
    </location>
</feature>
<proteinExistence type="predicted"/>
<keyword evidence="2" id="KW-1003">Cell membrane</keyword>
<dbReference type="AlphaFoldDB" id="A0A316E1Q6"/>
<evidence type="ECO:0000256" key="1">
    <source>
        <dbReference type="ARBA" id="ARBA00004651"/>
    </source>
</evidence>
<feature type="transmembrane region" description="Helical" evidence="6">
    <location>
        <begin position="57"/>
        <end position="78"/>
    </location>
</feature>
<comment type="subcellular location">
    <subcellularLocation>
        <location evidence="1">Cell membrane</location>
        <topology evidence="1">Multi-pass membrane protein</topology>
    </subcellularLocation>
</comment>
<evidence type="ECO:0000256" key="3">
    <source>
        <dbReference type="ARBA" id="ARBA00022692"/>
    </source>
</evidence>
<keyword evidence="3 6" id="KW-0812">Transmembrane</keyword>
<keyword evidence="4 6" id="KW-1133">Transmembrane helix</keyword>
<sequence length="121" mass="13624">MIRQLFLILVCLALGEMVVYFTGIKIPSSIIGMLLLTAGLHFKIIKLKWIQGIADFLLDNMVFFFIPPGIAIMCYLDLISKEWIPILASVIGSTVLVLISTSFTHQVLRKTRSKKPNTDKK</sequence>
<name>A0A316E1Q6_9FLAO</name>
<dbReference type="OrthoDB" id="3176438at2"/>
<dbReference type="GO" id="GO:0005886">
    <property type="term" value="C:plasma membrane"/>
    <property type="evidence" value="ECO:0007669"/>
    <property type="project" value="UniProtKB-SubCell"/>
</dbReference>
<gene>
    <name evidence="7" type="ORF">HZY62_12270</name>
    <name evidence="8" type="ORF">LX92_02639</name>
</gene>
<reference evidence="8 9" key="1">
    <citation type="submission" date="2018-05" db="EMBL/GenBank/DDBJ databases">
        <title>Genomic Encyclopedia of Archaeal and Bacterial Type Strains, Phase II (KMG-II): from individual species to whole genera.</title>
        <authorList>
            <person name="Goeker M."/>
        </authorList>
    </citation>
    <scope>NUCLEOTIDE SEQUENCE [LARGE SCALE GENOMIC DNA]</scope>
    <source>
        <strain evidence="8 9">DSM 23514</strain>
    </source>
</reference>
<evidence type="ECO:0000256" key="4">
    <source>
        <dbReference type="ARBA" id="ARBA00022989"/>
    </source>
</evidence>